<dbReference type="InterPro" id="IPR029016">
    <property type="entry name" value="GAF-like_dom_sf"/>
</dbReference>
<comment type="caution">
    <text evidence="6">The sequence shown here is derived from an EMBL/GenBank/DDBJ whole genome shotgun (WGS) entry which is preliminary data.</text>
</comment>
<evidence type="ECO:0000259" key="5">
    <source>
        <dbReference type="PROSITE" id="PS50045"/>
    </source>
</evidence>
<dbReference type="SUPFAM" id="SSF46689">
    <property type="entry name" value="Homeodomain-like"/>
    <property type="match status" value="1"/>
</dbReference>
<feature type="domain" description="Sigma-54 factor interaction" evidence="5">
    <location>
        <begin position="428"/>
        <end position="488"/>
    </location>
</feature>
<protein>
    <submittedName>
        <fullName evidence="6">Sigma-54-dependent Fis family transcriptional regulator</fullName>
    </submittedName>
</protein>
<keyword evidence="7" id="KW-1185">Reference proteome</keyword>
<keyword evidence="2" id="KW-0067">ATP-binding</keyword>
<dbReference type="PRINTS" id="PR01590">
    <property type="entry name" value="HTHFIS"/>
</dbReference>
<organism evidence="6 7">
    <name type="scientific">Haloechinothrix salitolerans</name>
    <dbReference type="NCBI Taxonomy" id="926830"/>
    <lineage>
        <taxon>Bacteria</taxon>
        <taxon>Bacillati</taxon>
        <taxon>Actinomycetota</taxon>
        <taxon>Actinomycetes</taxon>
        <taxon>Pseudonocardiales</taxon>
        <taxon>Pseudonocardiaceae</taxon>
        <taxon>Haloechinothrix</taxon>
    </lineage>
</organism>
<evidence type="ECO:0000256" key="4">
    <source>
        <dbReference type="ARBA" id="ARBA00023163"/>
    </source>
</evidence>
<keyword evidence="1" id="KW-0547">Nucleotide-binding</keyword>
<evidence type="ECO:0000256" key="1">
    <source>
        <dbReference type="ARBA" id="ARBA00022741"/>
    </source>
</evidence>
<name>A0ABW2C5B3_9PSEU</name>
<dbReference type="Gene3D" id="3.30.450.40">
    <property type="match status" value="1"/>
</dbReference>
<keyword evidence="4" id="KW-0804">Transcription</keyword>
<dbReference type="InterPro" id="IPR025944">
    <property type="entry name" value="Sigma_54_int_dom_CS"/>
</dbReference>
<dbReference type="InterPro" id="IPR002197">
    <property type="entry name" value="HTH_Fis"/>
</dbReference>
<accession>A0ABW2C5B3</accession>
<dbReference type="PANTHER" id="PTHR32071">
    <property type="entry name" value="TRANSCRIPTIONAL REGULATORY PROTEIN"/>
    <property type="match status" value="1"/>
</dbReference>
<evidence type="ECO:0000256" key="2">
    <source>
        <dbReference type="ARBA" id="ARBA00022840"/>
    </source>
</evidence>
<evidence type="ECO:0000313" key="7">
    <source>
        <dbReference type="Proteomes" id="UP001596337"/>
    </source>
</evidence>
<dbReference type="Pfam" id="PF02954">
    <property type="entry name" value="HTH_8"/>
    <property type="match status" value="1"/>
</dbReference>
<dbReference type="InterPro" id="IPR002078">
    <property type="entry name" value="Sigma_54_int"/>
</dbReference>
<proteinExistence type="predicted"/>
<dbReference type="Pfam" id="PF25601">
    <property type="entry name" value="AAA_lid_14"/>
    <property type="match status" value="1"/>
</dbReference>
<dbReference type="InterPro" id="IPR058031">
    <property type="entry name" value="AAA_lid_NorR"/>
</dbReference>
<keyword evidence="3" id="KW-0805">Transcription regulation</keyword>
<dbReference type="Gene3D" id="1.10.8.60">
    <property type="match status" value="1"/>
</dbReference>
<dbReference type="Proteomes" id="UP001596337">
    <property type="component" value="Unassembled WGS sequence"/>
</dbReference>
<reference evidence="7" key="1">
    <citation type="journal article" date="2019" name="Int. J. Syst. Evol. Microbiol.">
        <title>The Global Catalogue of Microorganisms (GCM) 10K type strain sequencing project: providing services to taxonomists for standard genome sequencing and annotation.</title>
        <authorList>
            <consortium name="The Broad Institute Genomics Platform"/>
            <consortium name="The Broad Institute Genome Sequencing Center for Infectious Disease"/>
            <person name="Wu L."/>
            <person name="Ma J."/>
        </authorList>
    </citation>
    <scope>NUCLEOTIDE SEQUENCE [LARGE SCALE GENOMIC DNA]</scope>
    <source>
        <strain evidence="7">KCTC 32255</strain>
    </source>
</reference>
<evidence type="ECO:0000256" key="3">
    <source>
        <dbReference type="ARBA" id="ARBA00023015"/>
    </source>
</evidence>
<dbReference type="PROSITE" id="PS00688">
    <property type="entry name" value="SIGMA54_INTERACT_3"/>
    <property type="match status" value="1"/>
</dbReference>
<dbReference type="InterPro" id="IPR009057">
    <property type="entry name" value="Homeodomain-like_sf"/>
</dbReference>
<dbReference type="InterPro" id="IPR027417">
    <property type="entry name" value="P-loop_NTPase"/>
</dbReference>
<evidence type="ECO:0000313" key="6">
    <source>
        <dbReference type="EMBL" id="MFC6870550.1"/>
    </source>
</evidence>
<dbReference type="Gene3D" id="1.10.10.60">
    <property type="entry name" value="Homeodomain-like"/>
    <property type="match status" value="1"/>
</dbReference>
<dbReference type="RefSeq" id="WP_345402381.1">
    <property type="nucleotide sequence ID" value="NZ_BAABLA010000110.1"/>
</dbReference>
<sequence length="559" mass="61293">MAEVNLLPPGHDQEIALSWKRSHQFGLPRSRAVDGLPSEDYDPSSRLLAAASPVLDELADQVAAGPLCLLLADDDGRILDRRLGTPTLERSLDQISAVPGCRYSEEATGTNAIATTLETGRAIRVTGEEHYLESLAGFGCYGHPIIHPITRRLEGVLDISTAVEHTSDLFVPFVARIVRDIEERLLTGSRVSHQRLFAAFQSASNRRTRPVVALDGDVVLANQASVDLLETIDYVTLREFAVEHAAAGDGERRLRLHSGANVRVRVTSVPGTSYGSLLELGVETSPDSENADRPMGVRRRDPVHAPGVQQQIERLRGRRTTVFVSGLSGAGRSTVGRELGGDNRVTVADSLDALVGDERKWARYLYAAIDRGDGIVVIDDVHLLPPAAAVQVRHMIAQERVWVALTCDRRNSDSEHVAELAAQCADRIELPALRDRTEDIPAIARHLMSTMDHNDRVRLTPSVLDAFARHPWPGNLRELSALLRRLKSRRSAGDITLADLPAEYRSAPPRRLTGLARAEHEAITAALNECDWNKTQAARCLGISRSTLYERIRALGIRG</sequence>
<dbReference type="EMBL" id="JBHSXX010000001">
    <property type="protein sequence ID" value="MFC6870550.1"/>
    <property type="molecule type" value="Genomic_DNA"/>
</dbReference>
<gene>
    <name evidence="6" type="ORF">ACFQGD_25790</name>
</gene>
<dbReference type="SUPFAM" id="SSF52540">
    <property type="entry name" value="P-loop containing nucleoside triphosphate hydrolases"/>
    <property type="match status" value="1"/>
</dbReference>
<dbReference type="PROSITE" id="PS50045">
    <property type="entry name" value="SIGMA54_INTERACT_4"/>
    <property type="match status" value="1"/>
</dbReference>